<evidence type="ECO:0000256" key="2">
    <source>
        <dbReference type="ARBA" id="ARBA00022737"/>
    </source>
</evidence>
<dbReference type="OrthoDB" id="4927664at2759"/>
<dbReference type="Gene3D" id="3.40.50.1580">
    <property type="entry name" value="Nucleoside phosphorylase domain"/>
    <property type="match status" value="1"/>
</dbReference>
<dbReference type="Pfam" id="PF00400">
    <property type="entry name" value="WD40"/>
    <property type="match status" value="2"/>
</dbReference>
<feature type="repeat" description="WD" evidence="3">
    <location>
        <begin position="1111"/>
        <end position="1152"/>
    </location>
</feature>
<organism evidence="5 6">
    <name type="scientific">Ophiocordyceps sinensis</name>
    <dbReference type="NCBI Taxonomy" id="72228"/>
    <lineage>
        <taxon>Eukaryota</taxon>
        <taxon>Fungi</taxon>
        <taxon>Dikarya</taxon>
        <taxon>Ascomycota</taxon>
        <taxon>Pezizomycotina</taxon>
        <taxon>Sordariomycetes</taxon>
        <taxon>Hypocreomycetidae</taxon>
        <taxon>Hypocreales</taxon>
        <taxon>Ophiocordycipitaceae</taxon>
        <taxon>Ophiocordyceps</taxon>
    </lineage>
</organism>
<evidence type="ECO:0000259" key="4">
    <source>
        <dbReference type="PROSITE" id="PS50837"/>
    </source>
</evidence>
<keyword evidence="1 3" id="KW-0853">WD repeat</keyword>
<dbReference type="Pfam" id="PF24883">
    <property type="entry name" value="NPHP3_N"/>
    <property type="match status" value="1"/>
</dbReference>
<feature type="repeat" description="WD" evidence="3">
    <location>
        <begin position="949"/>
        <end position="989"/>
    </location>
</feature>
<keyword evidence="6" id="KW-1185">Reference proteome</keyword>
<dbReference type="EMBL" id="JAAVMX010000004">
    <property type="protein sequence ID" value="KAF4509476.1"/>
    <property type="molecule type" value="Genomic_DNA"/>
</dbReference>
<dbReference type="SUPFAM" id="SSF53167">
    <property type="entry name" value="Purine and uridine phosphorylases"/>
    <property type="match status" value="1"/>
</dbReference>
<name>A0A8H4PSC8_9HYPO</name>
<dbReference type="SUPFAM" id="SSF101908">
    <property type="entry name" value="Putative isomerase YbhE"/>
    <property type="match status" value="1"/>
</dbReference>
<dbReference type="GO" id="GO:0003824">
    <property type="term" value="F:catalytic activity"/>
    <property type="evidence" value="ECO:0007669"/>
    <property type="project" value="InterPro"/>
</dbReference>
<dbReference type="InterPro" id="IPR019775">
    <property type="entry name" value="WD40_repeat_CS"/>
</dbReference>
<dbReference type="PROSITE" id="PS00678">
    <property type="entry name" value="WD_REPEATS_1"/>
    <property type="match status" value="1"/>
</dbReference>
<feature type="domain" description="NACHT" evidence="4">
    <location>
        <begin position="399"/>
        <end position="618"/>
    </location>
</feature>
<dbReference type="GO" id="GO:0009116">
    <property type="term" value="P:nucleoside metabolic process"/>
    <property type="evidence" value="ECO:0007669"/>
    <property type="project" value="InterPro"/>
</dbReference>
<comment type="caution">
    <text evidence="5">The sequence shown here is derived from an EMBL/GenBank/DDBJ whole genome shotgun (WGS) entry which is preliminary data.</text>
</comment>
<dbReference type="FunFam" id="3.40.50.300:FF:001638">
    <property type="entry name" value="NACHT and WD40 domain protein"/>
    <property type="match status" value="1"/>
</dbReference>
<dbReference type="Pfam" id="PF01048">
    <property type="entry name" value="PNP_UDP_1"/>
    <property type="match status" value="1"/>
</dbReference>
<dbReference type="SUPFAM" id="SSF52540">
    <property type="entry name" value="P-loop containing nucleoside triphosphate hydrolases"/>
    <property type="match status" value="1"/>
</dbReference>
<evidence type="ECO:0000256" key="3">
    <source>
        <dbReference type="PROSITE-ProRule" id="PRU00221"/>
    </source>
</evidence>
<dbReference type="InterPro" id="IPR000845">
    <property type="entry name" value="Nucleoside_phosphorylase_d"/>
</dbReference>
<dbReference type="InterPro" id="IPR007111">
    <property type="entry name" value="NACHT_NTPase"/>
</dbReference>
<dbReference type="PROSITE" id="PS50837">
    <property type="entry name" value="NACHT"/>
    <property type="match status" value="1"/>
</dbReference>
<dbReference type="InterPro" id="IPR053137">
    <property type="entry name" value="NLR-like"/>
</dbReference>
<evidence type="ECO:0000313" key="5">
    <source>
        <dbReference type="EMBL" id="KAF4509476.1"/>
    </source>
</evidence>
<keyword evidence="2" id="KW-0677">Repeat</keyword>
<evidence type="ECO:0000313" key="6">
    <source>
        <dbReference type="Proteomes" id="UP000557566"/>
    </source>
</evidence>
<reference evidence="5 6" key="1">
    <citation type="journal article" date="2020" name="Genome Biol. Evol.">
        <title>A new high-quality draft genome assembly of the Chinese cordyceps Ophiocordyceps sinensis.</title>
        <authorList>
            <person name="Shu R."/>
            <person name="Zhang J."/>
            <person name="Meng Q."/>
            <person name="Zhang H."/>
            <person name="Zhou G."/>
            <person name="Li M."/>
            <person name="Wu P."/>
            <person name="Zhao Y."/>
            <person name="Chen C."/>
            <person name="Qin Q."/>
        </authorList>
    </citation>
    <scope>NUCLEOTIDE SEQUENCE [LARGE SCALE GENOMIC DNA]</scope>
    <source>
        <strain evidence="5 6">IOZ07</strain>
    </source>
</reference>
<dbReference type="AlphaFoldDB" id="A0A8H4PSC8"/>
<proteinExistence type="predicted"/>
<dbReference type="Gene3D" id="2.130.10.10">
    <property type="entry name" value="YVTN repeat-like/Quinoprotein amine dehydrogenase"/>
    <property type="match status" value="2"/>
</dbReference>
<accession>A0A8H4PSC8</accession>
<dbReference type="InterPro" id="IPR027417">
    <property type="entry name" value="P-loop_NTPase"/>
</dbReference>
<dbReference type="InterPro" id="IPR001680">
    <property type="entry name" value="WD40_rpt"/>
</dbReference>
<dbReference type="InterPro" id="IPR035994">
    <property type="entry name" value="Nucleoside_phosphorylase_sf"/>
</dbReference>
<dbReference type="Proteomes" id="UP000557566">
    <property type="component" value="Unassembled WGS sequence"/>
</dbReference>
<dbReference type="PANTHER" id="PTHR46082">
    <property type="entry name" value="ATP/GTP-BINDING PROTEIN-RELATED"/>
    <property type="match status" value="1"/>
</dbReference>
<dbReference type="PANTHER" id="PTHR46082:SF6">
    <property type="entry name" value="AAA+ ATPASE DOMAIN-CONTAINING PROTEIN-RELATED"/>
    <property type="match status" value="1"/>
</dbReference>
<dbReference type="Gene3D" id="3.40.50.300">
    <property type="entry name" value="P-loop containing nucleotide triphosphate hydrolases"/>
    <property type="match status" value="1"/>
</dbReference>
<sequence length="1224" mass="136414">MAQVARPAGRRDFEIAIICALTIEADAVEALFDIYWDDEGPPYDKASGDPNAYSTGYIGRHNIVLAHMPGIGKVSAAAVTANCSASFPNIKLALVVGVCGVAPFVPGYEDEIVLGDVIISDGVVQYDLGQRLPERFVRKDTLLDALGRPNTEIRSLLAKLKGVRGQKTMRSKIASNLDKLKKDIALKTEYPGVQRDRLFEPTYRHVRDGMTCEECGCSGELVRRRRLEQGTPQPAIYFGLIASSDTVMKAGEERDVLVQQENVIGFEMEGAGVWDRFPCVVIKGACDYADSHKAYAWQNYAAATAAACAKAFLDFWVPSGNASQQSTAPLCVKLQETKLQDIQFQDDRDKQCLKDLFVTDPRDDKMRIQSTKGGLLTDAYCWILEHADFRRWRHDEHTRLLWVKGDPGKGKTMLLCGIIDELQTSMESALLSYFFCQTTDSRINNATSVLRGLISMLIFQRPSLVSHIRGQYDIKGRALFEDVNAWMALSGILTDMLQDPSVKGAYVVIDALDECTVDLQRLLKLIVDKASTSSRVKWIVSSRNWPDIEEQLNTAMRKVRLCLELSRQSVSAAVGIYIEHEVDKLARLKNYDNRTRVAVQEGLLSNANDTFLWVSLVCHELAEPKVRPWHTLAKLRAFPPGLDALYRRMLDQISTLEDARICRQILAVISKVYRPITLYELTSFVDMPDGLFGNLDALEEMIKLCGSFLTLRDNTLYFVHQSAKDFLLEKASQEILPPKCMHYAIFSQSLQVMSSSLRNDVYGLGSPGSPVDGLKEPEPNPLAAARYSCVNWVKHLCDCDFSLSSDDFSYLSRNDWLDCQGETLGFLREHFLHWIEALSLTRTVTDGVLAISSLESRFAAQAVQAASGSTNQAHAADDGELLAFIQDAKRFVLYNRSIIEEAPLQIYSSALIFTPQESIVRRQFEKQVPSWIKKLPAVSKRWSQLLQTFEGHTSPVTQIAFDPDGKLLASACKKTIRLWAPATGACIQTLASSCDIGSLAFTADARMLSSLYVHLPDTDTEAMVVFTVKAWDIAAGTSTLLHSLSFHDHDYQSRQRLRALKDWVGPRICALSPDGKSLAVTDGGNSIDSLRRDLDILRLWDIQKGTVSKTLIGHSSHIEHIGFSPDSKWIVSSSEDGTLRLWDMMTGACSLTIARSTRRTPEHIAVSENGRLISSMSFFDEIYVWDTAARDRPRTLNADSGRGSSGFGIQQQEPSIRLLRLVSL</sequence>
<protein>
    <recommendedName>
        <fullName evidence="4">NACHT domain-containing protein</fullName>
    </recommendedName>
</protein>
<dbReference type="InterPro" id="IPR015943">
    <property type="entry name" value="WD40/YVTN_repeat-like_dom_sf"/>
</dbReference>
<dbReference type="InterPro" id="IPR056884">
    <property type="entry name" value="NPHP3-like_N"/>
</dbReference>
<dbReference type="PROSITE" id="PS50294">
    <property type="entry name" value="WD_REPEATS_REGION"/>
    <property type="match status" value="2"/>
</dbReference>
<dbReference type="SMART" id="SM00320">
    <property type="entry name" value="WD40"/>
    <property type="match status" value="3"/>
</dbReference>
<gene>
    <name evidence="5" type="ORF">G6O67_003648</name>
</gene>
<evidence type="ECO:0000256" key="1">
    <source>
        <dbReference type="ARBA" id="ARBA00022574"/>
    </source>
</evidence>
<dbReference type="PROSITE" id="PS50082">
    <property type="entry name" value="WD_REPEATS_2"/>
    <property type="match status" value="2"/>
</dbReference>